<accession>S6AHR6</accession>
<dbReference type="eggNOG" id="COG3437">
    <property type="taxonomic scope" value="Bacteria"/>
</dbReference>
<gene>
    <name evidence="8" type="ORF">SCD_n00220</name>
</gene>
<dbReference type="FunFam" id="3.20.20.450:FF:000001">
    <property type="entry name" value="Cyclic di-GMP phosphodiesterase yahA"/>
    <property type="match status" value="1"/>
</dbReference>
<keyword evidence="2" id="KW-0597">Phosphoprotein</keyword>
<feature type="domain" description="EAL" evidence="6">
    <location>
        <begin position="432"/>
        <end position="686"/>
    </location>
</feature>
<dbReference type="PROSITE" id="PS50887">
    <property type="entry name" value="GGDEF"/>
    <property type="match status" value="1"/>
</dbReference>
<evidence type="ECO:0000313" key="8">
    <source>
        <dbReference type="EMBL" id="BAN34069.1"/>
    </source>
</evidence>
<evidence type="ECO:0000259" key="7">
    <source>
        <dbReference type="PROSITE" id="PS50887"/>
    </source>
</evidence>
<dbReference type="Gene3D" id="3.30.70.270">
    <property type="match status" value="1"/>
</dbReference>
<dbReference type="SUPFAM" id="SSF55073">
    <property type="entry name" value="Nucleotide cyclase"/>
    <property type="match status" value="1"/>
</dbReference>
<dbReference type="KEGG" id="sdr:SCD_n00220"/>
<comment type="catalytic activity">
    <reaction evidence="1">
        <text>3',3'-c-di-GMP + H2O = 5'-phosphoguanylyl(3'-&gt;5')guanosine + H(+)</text>
        <dbReference type="Rhea" id="RHEA:24902"/>
        <dbReference type="ChEBI" id="CHEBI:15377"/>
        <dbReference type="ChEBI" id="CHEBI:15378"/>
        <dbReference type="ChEBI" id="CHEBI:58754"/>
        <dbReference type="ChEBI" id="CHEBI:58805"/>
        <dbReference type="EC" id="3.1.4.52"/>
    </reaction>
    <physiologicalReaction direction="left-to-right" evidence="1">
        <dbReference type="Rhea" id="RHEA:24903"/>
    </physiologicalReaction>
</comment>
<dbReference type="InterPro" id="IPR035965">
    <property type="entry name" value="PAS-like_dom_sf"/>
</dbReference>
<dbReference type="SUPFAM" id="SSF55785">
    <property type="entry name" value="PYP-like sensor domain (PAS domain)"/>
    <property type="match status" value="1"/>
</dbReference>
<dbReference type="AlphaFoldDB" id="S6AHR6"/>
<dbReference type="Pfam" id="PF00072">
    <property type="entry name" value="Response_reg"/>
    <property type="match status" value="1"/>
</dbReference>
<dbReference type="InterPro" id="IPR035919">
    <property type="entry name" value="EAL_sf"/>
</dbReference>
<dbReference type="InterPro" id="IPR001633">
    <property type="entry name" value="EAL_dom"/>
</dbReference>
<dbReference type="NCBIfam" id="TIGR00229">
    <property type="entry name" value="sensory_box"/>
    <property type="match status" value="1"/>
</dbReference>
<dbReference type="Pfam" id="PF13426">
    <property type="entry name" value="PAS_9"/>
    <property type="match status" value="1"/>
</dbReference>
<dbReference type="HOGENOM" id="CLU_000445_70_50_4"/>
<dbReference type="EMBL" id="AP013066">
    <property type="protein sequence ID" value="BAN34069.1"/>
    <property type="molecule type" value="Genomic_DNA"/>
</dbReference>
<dbReference type="InterPro" id="IPR029787">
    <property type="entry name" value="Nucleotide_cyclase"/>
</dbReference>
<dbReference type="PANTHER" id="PTHR44757">
    <property type="entry name" value="DIGUANYLATE CYCLASE DGCP"/>
    <property type="match status" value="1"/>
</dbReference>
<dbReference type="Gene3D" id="3.30.450.20">
    <property type="entry name" value="PAS domain"/>
    <property type="match status" value="1"/>
</dbReference>
<dbReference type="STRING" id="1163617.SCD_n00220"/>
<dbReference type="InterPro" id="IPR000160">
    <property type="entry name" value="GGDEF_dom"/>
</dbReference>
<dbReference type="GO" id="GO:0000160">
    <property type="term" value="P:phosphorelay signal transduction system"/>
    <property type="evidence" value="ECO:0007669"/>
    <property type="project" value="InterPro"/>
</dbReference>
<dbReference type="SMART" id="SM00052">
    <property type="entry name" value="EAL"/>
    <property type="match status" value="1"/>
</dbReference>
<proteinExistence type="predicted"/>
<dbReference type="NCBIfam" id="TIGR00254">
    <property type="entry name" value="GGDEF"/>
    <property type="match status" value="1"/>
</dbReference>
<evidence type="ECO:0000259" key="3">
    <source>
        <dbReference type="PROSITE" id="PS50110"/>
    </source>
</evidence>
<dbReference type="PROSITE" id="PS50112">
    <property type="entry name" value="PAS"/>
    <property type="match status" value="1"/>
</dbReference>
<protein>
    <submittedName>
        <fullName evidence="8">Response regulator receiver modulated diguanylate cyclase/phosphodiesterase with PAS/PAC sensor(S)</fullName>
    </submittedName>
</protein>
<dbReference type="SMART" id="SM00448">
    <property type="entry name" value="REC"/>
    <property type="match status" value="1"/>
</dbReference>
<dbReference type="GO" id="GO:0071111">
    <property type="term" value="F:cyclic-guanylate-specific phosphodiesterase activity"/>
    <property type="evidence" value="ECO:0007669"/>
    <property type="project" value="UniProtKB-EC"/>
</dbReference>
<dbReference type="Pfam" id="PF00563">
    <property type="entry name" value="EAL"/>
    <property type="match status" value="1"/>
</dbReference>
<dbReference type="eggNOG" id="COG5001">
    <property type="taxonomic scope" value="Bacteria"/>
</dbReference>
<reference evidence="8 9" key="1">
    <citation type="journal article" date="2012" name="Appl. Environ. Microbiol.">
        <title>Draft genome sequence of a psychrotolerant sulfur-oxidizing bacterium, Sulfuricella denitrificans skB26, and proteomic insights into cold adaptation.</title>
        <authorList>
            <person name="Watanabe T."/>
            <person name="Kojima H."/>
            <person name="Fukui M."/>
        </authorList>
    </citation>
    <scope>NUCLEOTIDE SEQUENCE [LARGE SCALE GENOMIC DNA]</scope>
    <source>
        <strain evidence="9">skB26</strain>
    </source>
</reference>
<dbReference type="GO" id="GO:0071732">
    <property type="term" value="P:cellular response to nitric oxide"/>
    <property type="evidence" value="ECO:0007669"/>
    <property type="project" value="UniProtKB-ARBA"/>
</dbReference>
<evidence type="ECO:0000259" key="5">
    <source>
        <dbReference type="PROSITE" id="PS50113"/>
    </source>
</evidence>
<dbReference type="FunFam" id="3.30.70.270:FF:000001">
    <property type="entry name" value="Diguanylate cyclase domain protein"/>
    <property type="match status" value="1"/>
</dbReference>
<dbReference type="CDD" id="cd01949">
    <property type="entry name" value="GGDEF"/>
    <property type="match status" value="1"/>
</dbReference>
<dbReference type="Gene3D" id="3.40.50.2300">
    <property type="match status" value="1"/>
</dbReference>
<evidence type="ECO:0000313" key="9">
    <source>
        <dbReference type="Proteomes" id="UP000015559"/>
    </source>
</evidence>
<dbReference type="InterPro" id="IPR000014">
    <property type="entry name" value="PAS"/>
</dbReference>
<feature type="domain" description="PAC" evidence="5">
    <location>
        <begin position="206"/>
        <end position="258"/>
    </location>
</feature>
<dbReference type="PANTHER" id="PTHR44757:SF2">
    <property type="entry name" value="BIOFILM ARCHITECTURE MAINTENANCE PROTEIN MBAA"/>
    <property type="match status" value="1"/>
</dbReference>
<dbReference type="Proteomes" id="UP000015559">
    <property type="component" value="Chromosome"/>
</dbReference>
<dbReference type="CDD" id="cd00130">
    <property type="entry name" value="PAS"/>
    <property type="match status" value="1"/>
</dbReference>
<dbReference type="PROSITE" id="PS50110">
    <property type="entry name" value="RESPONSE_REGULATORY"/>
    <property type="match status" value="1"/>
</dbReference>
<dbReference type="PROSITE" id="PS50883">
    <property type="entry name" value="EAL"/>
    <property type="match status" value="1"/>
</dbReference>
<dbReference type="InterPro" id="IPR012226">
    <property type="entry name" value="Diguanyl_cyclase/Pdiesterase"/>
</dbReference>
<feature type="domain" description="Response regulatory" evidence="3">
    <location>
        <begin position="9"/>
        <end position="125"/>
    </location>
</feature>
<dbReference type="SUPFAM" id="SSF52172">
    <property type="entry name" value="CheY-like"/>
    <property type="match status" value="1"/>
</dbReference>
<dbReference type="InterPro" id="IPR000700">
    <property type="entry name" value="PAS-assoc_C"/>
</dbReference>
<dbReference type="InterPro" id="IPR001610">
    <property type="entry name" value="PAC"/>
</dbReference>
<dbReference type="CDD" id="cd01948">
    <property type="entry name" value="EAL"/>
    <property type="match status" value="1"/>
</dbReference>
<evidence type="ECO:0000259" key="4">
    <source>
        <dbReference type="PROSITE" id="PS50112"/>
    </source>
</evidence>
<dbReference type="RefSeq" id="WP_009206985.1">
    <property type="nucleotide sequence ID" value="NC_022357.1"/>
</dbReference>
<dbReference type="InterPro" id="IPR001789">
    <property type="entry name" value="Sig_transdc_resp-reg_receiver"/>
</dbReference>
<dbReference type="InterPro" id="IPR052155">
    <property type="entry name" value="Biofilm_reg_signaling"/>
</dbReference>
<dbReference type="SMART" id="SM00267">
    <property type="entry name" value="GGDEF"/>
    <property type="match status" value="1"/>
</dbReference>
<dbReference type="PROSITE" id="PS50113">
    <property type="entry name" value="PAC"/>
    <property type="match status" value="1"/>
</dbReference>
<dbReference type="InterPro" id="IPR011006">
    <property type="entry name" value="CheY-like_superfamily"/>
</dbReference>
<dbReference type="SUPFAM" id="SSF141868">
    <property type="entry name" value="EAL domain-like"/>
    <property type="match status" value="1"/>
</dbReference>
<feature type="modified residue" description="4-aspartylphosphate" evidence="2">
    <location>
        <position position="58"/>
    </location>
</feature>
<dbReference type="PIRSF" id="PIRSF005925">
    <property type="entry name" value="Dos"/>
    <property type="match status" value="1"/>
</dbReference>
<dbReference type="InterPro" id="IPR043128">
    <property type="entry name" value="Rev_trsase/Diguanyl_cyclase"/>
</dbReference>
<dbReference type="OrthoDB" id="9813903at2"/>
<dbReference type="SMART" id="SM00091">
    <property type="entry name" value="PAS"/>
    <property type="match status" value="1"/>
</dbReference>
<feature type="domain" description="PAS" evidence="4">
    <location>
        <begin position="133"/>
        <end position="179"/>
    </location>
</feature>
<dbReference type="Pfam" id="PF00990">
    <property type="entry name" value="GGDEF"/>
    <property type="match status" value="1"/>
</dbReference>
<feature type="domain" description="GGDEF" evidence="7">
    <location>
        <begin position="290"/>
        <end position="423"/>
    </location>
</feature>
<evidence type="ECO:0000256" key="2">
    <source>
        <dbReference type="PROSITE-ProRule" id="PRU00169"/>
    </source>
</evidence>
<evidence type="ECO:0000259" key="6">
    <source>
        <dbReference type="PROSITE" id="PS50883"/>
    </source>
</evidence>
<organism evidence="8 9">
    <name type="scientific">Sulfuricella denitrificans (strain DSM 22764 / NBRC 105220 / skB26)</name>
    <dbReference type="NCBI Taxonomy" id="1163617"/>
    <lineage>
        <taxon>Bacteria</taxon>
        <taxon>Pseudomonadati</taxon>
        <taxon>Pseudomonadota</taxon>
        <taxon>Betaproteobacteria</taxon>
        <taxon>Nitrosomonadales</taxon>
        <taxon>Sulfuricellaceae</taxon>
        <taxon>Sulfuricella</taxon>
    </lineage>
</organism>
<dbReference type="Gene3D" id="3.20.20.450">
    <property type="entry name" value="EAL domain"/>
    <property type="match status" value="1"/>
</dbReference>
<dbReference type="SMART" id="SM00086">
    <property type="entry name" value="PAC"/>
    <property type="match status" value="1"/>
</dbReference>
<keyword evidence="9" id="KW-1185">Reference proteome</keyword>
<name>S6AHR6_SULDS</name>
<evidence type="ECO:0000256" key="1">
    <source>
        <dbReference type="ARBA" id="ARBA00051114"/>
    </source>
</evidence>
<sequence length="687" mass="76734">MMTTNEKPLILLVDDMPANLHVLVAALRDDHRIKTATSGTTALDLAERDDRPQLILLDVVMPGMSGLEVLRRLRENPETRDIPVIFITADVSEQSQLEGLDLGADDYITKPVVAAVLRVRVRNLLQRKRTEARLRLAAHVFEYGGEAILITDCDNCIVEVNPAFTRLTGYTSEEICGQNPKILSAGHATAEEYQRMWHAIREQGFWQGEMWDRRKNGEIYPKLLTISVVRNAQGEIDFHIGSFTDLSEQKAVEEKIRYVAHHDALTGLPNRLHLQISLEQVIATAKRENQEVALMFIDLDRFKIINDTLGHNIGDCLLVEVAQRLRECVRESDLLARLGGDEFVLALAGDDVVNAAAQVAEKILGNLSQTYHIGGQVLHSSTSIGISLYPHDGDNIETLMKNADASMYHAKAMGRNNFQFFSPEMNRFSNERLLLENSLHRALAQGEFTVHYQPQADIASGRLVGAEALIRWHHPERGMVSPLQFIPLAEENGMILPIGTWVLREVCRQIKVWREVGLTDLRFAVNLSPRQFHQENLVGNIIDILREFDVPASALELEITEGSVMENPDAAVSLLNQLNQHGLSIAIDDFGTGYSSLGYLKRFPVSKLKIDRSFVMDIPGDPDDSAIAIAVIQLARSLGLKTVAEGVETTVQRQFLSDQGCDMLQGYWYSKPLDAATFEAFALHAAR</sequence>